<dbReference type="GO" id="GO:0004497">
    <property type="term" value="F:monooxygenase activity"/>
    <property type="evidence" value="ECO:0007669"/>
    <property type="project" value="TreeGrafter"/>
</dbReference>
<dbReference type="GO" id="GO:0005509">
    <property type="term" value="F:calcium ion binding"/>
    <property type="evidence" value="ECO:0007669"/>
    <property type="project" value="TreeGrafter"/>
</dbReference>
<dbReference type="Pfam" id="PF05042">
    <property type="entry name" value="Caleosin"/>
    <property type="match status" value="1"/>
</dbReference>
<proteinExistence type="inferred from homology"/>
<organism evidence="3">
    <name type="scientific">Rhizophora mucronata</name>
    <name type="common">Asiatic mangrove</name>
    <dbReference type="NCBI Taxonomy" id="61149"/>
    <lineage>
        <taxon>Eukaryota</taxon>
        <taxon>Viridiplantae</taxon>
        <taxon>Streptophyta</taxon>
        <taxon>Embryophyta</taxon>
        <taxon>Tracheophyta</taxon>
        <taxon>Spermatophyta</taxon>
        <taxon>Magnoliopsida</taxon>
        <taxon>eudicotyledons</taxon>
        <taxon>Gunneridae</taxon>
        <taxon>Pentapetalae</taxon>
        <taxon>rosids</taxon>
        <taxon>fabids</taxon>
        <taxon>Malpighiales</taxon>
        <taxon>Rhizophoraceae</taxon>
        <taxon>Rhizophora</taxon>
    </lineage>
</organism>
<dbReference type="AlphaFoldDB" id="A0A2P2LMI0"/>
<evidence type="ECO:0000256" key="1">
    <source>
        <dbReference type="ARBA" id="ARBA00006765"/>
    </source>
</evidence>
<reference evidence="3" key="1">
    <citation type="submission" date="2018-02" db="EMBL/GenBank/DDBJ databases">
        <title>Rhizophora mucronata_Transcriptome.</title>
        <authorList>
            <person name="Meera S.P."/>
            <person name="Sreeshan A."/>
            <person name="Augustine A."/>
        </authorList>
    </citation>
    <scope>NUCLEOTIDE SEQUENCE</scope>
    <source>
        <tissue evidence="3">Leaf</tissue>
    </source>
</reference>
<name>A0A2P2LMI0_RHIMU</name>
<keyword evidence="2" id="KW-0812">Transmembrane</keyword>
<dbReference type="PANTHER" id="PTHR31495:SF1">
    <property type="entry name" value="INACTIVE PEROXYGENASE-LIKE PROTEIN-RELATED"/>
    <property type="match status" value="1"/>
</dbReference>
<evidence type="ECO:0000256" key="2">
    <source>
        <dbReference type="SAM" id="Phobius"/>
    </source>
</evidence>
<dbReference type="InterPro" id="IPR011992">
    <property type="entry name" value="EF-hand-dom_pair"/>
</dbReference>
<keyword evidence="2" id="KW-1133">Transmembrane helix</keyword>
<comment type="similarity">
    <text evidence="1">Belongs to the caleosin family.</text>
</comment>
<protein>
    <submittedName>
        <fullName evidence="3">Calcium binding family protein</fullName>
    </submittedName>
</protein>
<feature type="transmembrane region" description="Helical" evidence="2">
    <location>
        <begin position="50"/>
        <end position="69"/>
    </location>
</feature>
<dbReference type="EMBL" id="GGEC01038686">
    <property type="protein sequence ID" value="MBX19170.1"/>
    <property type="molecule type" value="Transcribed_RNA"/>
</dbReference>
<dbReference type="PANTHER" id="PTHR31495">
    <property type="entry name" value="PEROXYGENASE 3-RELATED"/>
    <property type="match status" value="1"/>
</dbReference>
<dbReference type="InterPro" id="IPR007736">
    <property type="entry name" value="Caleosin-related"/>
</dbReference>
<keyword evidence="2" id="KW-0472">Membrane</keyword>
<evidence type="ECO:0000313" key="3">
    <source>
        <dbReference type="EMBL" id="MBX19170.1"/>
    </source>
</evidence>
<sequence>MASSSLSSNKQQNGQFVPSDLYVLQKHAFFFDRNQDGIVYPWETFKGMRALGFGILLSSGTAILVNGLLSQKTRPGKFPSLLFPIEIKNINKGKHGSDTDVYDTEGRFVPEKFEEIFKKYARSHPNALTSEELNAMLKANREPKNYAGWFVAYAEWKLLYSLCKDKNGLLHKESIRAVYDGSIFYQVEKERESAKKKA</sequence>
<accession>A0A2P2LMI0</accession>
<dbReference type="SUPFAM" id="SSF47473">
    <property type="entry name" value="EF-hand"/>
    <property type="match status" value="1"/>
</dbReference>